<dbReference type="EMBL" id="MU825903">
    <property type="protein sequence ID" value="KAJ7383244.1"/>
    <property type="molecule type" value="Genomic_DNA"/>
</dbReference>
<comment type="caution">
    <text evidence="11">The sequence shown here is derived from an EMBL/GenBank/DDBJ whole genome shotgun (WGS) entry which is preliminary data.</text>
</comment>
<evidence type="ECO:0000256" key="1">
    <source>
        <dbReference type="ARBA" id="ARBA00004613"/>
    </source>
</evidence>
<evidence type="ECO:0000313" key="12">
    <source>
        <dbReference type="Proteomes" id="UP001163046"/>
    </source>
</evidence>
<proteinExistence type="predicted"/>
<evidence type="ECO:0008006" key="13">
    <source>
        <dbReference type="Google" id="ProtNLM"/>
    </source>
</evidence>
<feature type="domain" description="Laminin EGF-like" evidence="9">
    <location>
        <begin position="3"/>
        <end position="53"/>
    </location>
</feature>
<dbReference type="CDD" id="cd00055">
    <property type="entry name" value="EGF_Lam"/>
    <property type="match status" value="1"/>
</dbReference>
<feature type="disulfide bond" evidence="8">
    <location>
        <begin position="5"/>
        <end position="22"/>
    </location>
</feature>
<dbReference type="SMART" id="SM00281">
    <property type="entry name" value="LamB"/>
    <property type="match status" value="1"/>
</dbReference>
<evidence type="ECO:0000256" key="6">
    <source>
        <dbReference type="ARBA" id="ARBA00023180"/>
    </source>
</evidence>
<dbReference type="GO" id="GO:0005576">
    <property type="term" value="C:extracellular region"/>
    <property type="evidence" value="ECO:0007669"/>
    <property type="project" value="UniProtKB-SubCell"/>
</dbReference>
<keyword evidence="6" id="KW-0325">Glycoprotein</keyword>
<reference evidence="11" key="1">
    <citation type="submission" date="2023-01" db="EMBL/GenBank/DDBJ databases">
        <title>Genome assembly of the deep-sea coral Lophelia pertusa.</title>
        <authorList>
            <person name="Herrera S."/>
            <person name="Cordes E."/>
        </authorList>
    </citation>
    <scope>NUCLEOTIDE SEQUENCE</scope>
    <source>
        <strain evidence="11">USNM1676648</strain>
        <tissue evidence="11">Polyp</tissue>
    </source>
</reference>
<dbReference type="Gene3D" id="2.10.25.10">
    <property type="entry name" value="Laminin"/>
    <property type="match status" value="2"/>
</dbReference>
<feature type="disulfide bond" evidence="8">
    <location>
        <begin position="3"/>
        <end position="15"/>
    </location>
</feature>
<keyword evidence="5 8" id="KW-1015">Disulfide bond</keyword>
<dbReference type="SMART" id="SM00180">
    <property type="entry name" value="EGF_Lam"/>
    <property type="match status" value="1"/>
</dbReference>
<feature type="domain" description="Laminin IV type A" evidence="10">
    <location>
        <begin position="85"/>
        <end position="272"/>
    </location>
</feature>
<protein>
    <recommendedName>
        <fullName evidence="13">Laminin IV type A domain-containing protein</fullName>
    </recommendedName>
</protein>
<keyword evidence="4" id="KW-0677">Repeat</keyword>
<keyword evidence="3" id="KW-0732">Signal</keyword>
<evidence type="ECO:0000259" key="10">
    <source>
        <dbReference type="PROSITE" id="PS51115"/>
    </source>
</evidence>
<evidence type="ECO:0000256" key="3">
    <source>
        <dbReference type="ARBA" id="ARBA00022729"/>
    </source>
</evidence>
<dbReference type="PROSITE" id="PS01248">
    <property type="entry name" value="EGF_LAM_1"/>
    <property type="match status" value="1"/>
</dbReference>
<comment type="subcellular location">
    <subcellularLocation>
        <location evidence="1">Secreted</location>
    </subcellularLocation>
</comment>
<dbReference type="Proteomes" id="UP001163046">
    <property type="component" value="Unassembled WGS sequence"/>
</dbReference>
<name>A0A9W9ZNJ2_9CNID</name>
<organism evidence="11 12">
    <name type="scientific">Desmophyllum pertusum</name>
    <dbReference type="NCBI Taxonomy" id="174260"/>
    <lineage>
        <taxon>Eukaryota</taxon>
        <taxon>Metazoa</taxon>
        <taxon>Cnidaria</taxon>
        <taxon>Anthozoa</taxon>
        <taxon>Hexacorallia</taxon>
        <taxon>Scleractinia</taxon>
        <taxon>Caryophylliina</taxon>
        <taxon>Caryophylliidae</taxon>
        <taxon>Desmophyllum</taxon>
    </lineage>
</organism>
<evidence type="ECO:0000256" key="2">
    <source>
        <dbReference type="ARBA" id="ARBA00022525"/>
    </source>
</evidence>
<dbReference type="GO" id="GO:0009888">
    <property type="term" value="P:tissue development"/>
    <property type="evidence" value="ECO:0007669"/>
    <property type="project" value="TreeGrafter"/>
</dbReference>
<dbReference type="SUPFAM" id="SSF57196">
    <property type="entry name" value="EGF/Laminin"/>
    <property type="match status" value="1"/>
</dbReference>
<keyword evidence="2" id="KW-0964">Secreted</keyword>
<dbReference type="OrthoDB" id="430826at2759"/>
<evidence type="ECO:0000256" key="5">
    <source>
        <dbReference type="ARBA" id="ARBA00023157"/>
    </source>
</evidence>
<dbReference type="PANTHER" id="PTHR10574">
    <property type="entry name" value="NETRIN/LAMININ-RELATED"/>
    <property type="match status" value="1"/>
</dbReference>
<keyword evidence="12" id="KW-1185">Reference proteome</keyword>
<dbReference type="Pfam" id="PF00053">
    <property type="entry name" value="EGF_laminin"/>
    <property type="match status" value="2"/>
</dbReference>
<evidence type="ECO:0000313" key="11">
    <source>
        <dbReference type="EMBL" id="KAJ7383244.1"/>
    </source>
</evidence>
<dbReference type="InterPro" id="IPR050440">
    <property type="entry name" value="Laminin/Netrin_ECM"/>
</dbReference>
<dbReference type="InterPro" id="IPR000034">
    <property type="entry name" value="Laminin_IV"/>
</dbReference>
<evidence type="ECO:0000256" key="4">
    <source>
        <dbReference type="ARBA" id="ARBA00022737"/>
    </source>
</evidence>
<gene>
    <name evidence="11" type="ORF">OS493_029647</name>
</gene>
<evidence type="ECO:0000256" key="8">
    <source>
        <dbReference type="PROSITE-ProRule" id="PRU00460"/>
    </source>
</evidence>
<dbReference type="PROSITE" id="PS50027">
    <property type="entry name" value="EGF_LAM_2"/>
    <property type="match status" value="1"/>
</dbReference>
<dbReference type="PANTHER" id="PTHR10574:SF444">
    <property type="entry name" value="BASEMENT MEMBRANE-SPECIFIC HEPARAN SULFATE PROTEOGLYCAN CORE PROTEIN"/>
    <property type="match status" value="1"/>
</dbReference>
<dbReference type="PROSITE" id="PS51115">
    <property type="entry name" value="LAMININ_IVA"/>
    <property type="match status" value="1"/>
</dbReference>
<dbReference type="FunFam" id="2.10.25.10:FF:000090">
    <property type="entry name" value="laminin subunit alpha"/>
    <property type="match status" value="1"/>
</dbReference>
<comment type="caution">
    <text evidence="8">Lacks conserved residue(s) required for the propagation of feature annotation.</text>
</comment>
<dbReference type="AlphaFoldDB" id="A0A9W9ZNJ2"/>
<dbReference type="InterPro" id="IPR002049">
    <property type="entry name" value="LE_dom"/>
</dbReference>
<feature type="disulfide bond" evidence="8">
    <location>
        <begin position="24"/>
        <end position="33"/>
    </location>
</feature>
<keyword evidence="7 8" id="KW-0424">Laminin EGF-like domain</keyword>
<evidence type="ECO:0000256" key="7">
    <source>
        <dbReference type="ARBA" id="ARBA00023292"/>
    </source>
</evidence>
<accession>A0A9W9ZNJ2</accession>
<evidence type="ECO:0000259" key="9">
    <source>
        <dbReference type="PROSITE" id="PS50027"/>
    </source>
</evidence>
<sequence length="350" mass="38085">MSCECHLAGSVNPVCNKTTGQCPCKAHSLGRQCDVCPSGYYGLSVNNPEGCLKCQCSNKSSSCVSDQGWLVSRITTDLSVLENNIDVDGWSVVNSAGSVVPLVLDWEITIDILKGSMKVDTSGSEDLYFVAPDKYLGDQRFAYTFALSFHLQQGNASSPAASSKGDVILEGKWFGHPLVSTLGTPPPGGNNFDKYEVKLVENDWRVGNISGRRPSSYEMIVVLSNVTSLRIRAKWTTLTMQQYTRLADIALTVSNRTLSVLVGAENATNVETCSCPPEYKGQFCEQCASGFTRVAPNRGPYVTCSLMETLTRVIPRLECVRNTTLQVLTLVGHAMLLQVLHEDTNNYAGL</sequence>
<dbReference type="Pfam" id="PF00052">
    <property type="entry name" value="Laminin_B"/>
    <property type="match status" value="1"/>
</dbReference>
<dbReference type="GO" id="GO:0009887">
    <property type="term" value="P:animal organ morphogenesis"/>
    <property type="evidence" value="ECO:0007669"/>
    <property type="project" value="TreeGrafter"/>
</dbReference>